<keyword evidence="5 6" id="KW-0472">Membrane</keyword>
<comment type="caution">
    <text evidence="8">The sequence shown here is derived from an EMBL/GenBank/DDBJ whole genome shotgun (WGS) entry which is preliminary data.</text>
</comment>
<evidence type="ECO:0000256" key="3">
    <source>
        <dbReference type="ARBA" id="ARBA00022692"/>
    </source>
</evidence>
<sequence length="293" mass="32386">MKSQIGYHILATVIVLIWGVTFVNSKQLLMAGMQAHEIFTLRFLIAYICIWTISPRRLWADSWRDELRMILLGLTGGSVYFVTENIAVAIDYVTNVAFIVCTAPLLTTIIALIFIRDVKATRRLIIGSVLATFGVGLVVFNGHFVLQLNPLGDALAISAALCWAIYSILLRDVTHYSATFVTRKVFFYGVVTVLPVYFFRPWTFPLEDLAKPIVAGNLIFLSIIASFGCFALWSLTSKKLGALKASNYIYLNPISTSIASALVLDEPMTCMAAMGCACILLGVYCANSKKKKQ</sequence>
<dbReference type="EMBL" id="JBBNFP010000018">
    <property type="protein sequence ID" value="MEQ2486634.1"/>
    <property type="molecule type" value="Genomic_DNA"/>
</dbReference>
<feature type="transmembrane region" description="Helical" evidence="6">
    <location>
        <begin position="270"/>
        <end position="287"/>
    </location>
</feature>
<evidence type="ECO:0000256" key="6">
    <source>
        <dbReference type="SAM" id="Phobius"/>
    </source>
</evidence>
<proteinExistence type="predicted"/>
<feature type="transmembrane region" description="Helical" evidence="6">
    <location>
        <begin position="214"/>
        <end position="235"/>
    </location>
</feature>
<evidence type="ECO:0000256" key="2">
    <source>
        <dbReference type="ARBA" id="ARBA00022475"/>
    </source>
</evidence>
<evidence type="ECO:0000256" key="4">
    <source>
        <dbReference type="ARBA" id="ARBA00022989"/>
    </source>
</evidence>
<feature type="transmembrane region" description="Helical" evidence="6">
    <location>
        <begin position="67"/>
        <end position="90"/>
    </location>
</feature>
<evidence type="ECO:0000313" key="9">
    <source>
        <dbReference type="Proteomes" id="UP001487296"/>
    </source>
</evidence>
<dbReference type="PANTHER" id="PTHR32322">
    <property type="entry name" value="INNER MEMBRANE TRANSPORTER"/>
    <property type="match status" value="1"/>
</dbReference>
<dbReference type="InterPro" id="IPR050638">
    <property type="entry name" value="AA-Vitamin_Transporters"/>
</dbReference>
<comment type="subcellular location">
    <subcellularLocation>
        <location evidence="1">Cell membrane</location>
        <topology evidence="1">Multi-pass membrane protein</topology>
    </subcellularLocation>
</comment>
<organism evidence="8 9">
    <name type="scientific">Hallella faecis</name>
    <dbReference type="NCBI Taxonomy" id="2841596"/>
    <lineage>
        <taxon>Bacteria</taxon>
        <taxon>Pseudomonadati</taxon>
        <taxon>Bacteroidota</taxon>
        <taxon>Bacteroidia</taxon>
        <taxon>Bacteroidales</taxon>
        <taxon>Prevotellaceae</taxon>
        <taxon>Hallella</taxon>
    </lineage>
</organism>
<feature type="transmembrane region" description="Helical" evidence="6">
    <location>
        <begin position="124"/>
        <end position="148"/>
    </location>
</feature>
<dbReference type="InterPro" id="IPR037185">
    <property type="entry name" value="EmrE-like"/>
</dbReference>
<feature type="domain" description="EamA" evidence="7">
    <location>
        <begin position="8"/>
        <end position="139"/>
    </location>
</feature>
<feature type="transmembrane region" description="Helical" evidence="6">
    <location>
        <begin position="185"/>
        <end position="202"/>
    </location>
</feature>
<evidence type="ECO:0000256" key="1">
    <source>
        <dbReference type="ARBA" id="ARBA00004651"/>
    </source>
</evidence>
<dbReference type="InterPro" id="IPR000620">
    <property type="entry name" value="EamA_dom"/>
</dbReference>
<feature type="transmembrane region" description="Helical" evidence="6">
    <location>
        <begin position="35"/>
        <end position="55"/>
    </location>
</feature>
<feature type="domain" description="EamA" evidence="7">
    <location>
        <begin position="151"/>
        <end position="286"/>
    </location>
</feature>
<evidence type="ECO:0000259" key="7">
    <source>
        <dbReference type="Pfam" id="PF00892"/>
    </source>
</evidence>
<keyword evidence="2" id="KW-1003">Cell membrane</keyword>
<dbReference type="RefSeq" id="WP_215759716.1">
    <property type="nucleotide sequence ID" value="NZ_JAHKBE010000018.1"/>
</dbReference>
<keyword evidence="3 6" id="KW-0812">Transmembrane</keyword>
<dbReference type="Pfam" id="PF00892">
    <property type="entry name" value="EamA"/>
    <property type="match status" value="2"/>
</dbReference>
<protein>
    <submittedName>
        <fullName evidence="8">DMT family transporter</fullName>
    </submittedName>
</protein>
<keyword evidence="4 6" id="KW-1133">Transmembrane helix</keyword>
<gene>
    <name evidence="8" type="ORF">AAAT34_06145</name>
</gene>
<evidence type="ECO:0000313" key="8">
    <source>
        <dbReference type="EMBL" id="MEQ2486634.1"/>
    </source>
</evidence>
<accession>A0ABV1FQK2</accession>
<feature type="transmembrane region" description="Helical" evidence="6">
    <location>
        <begin position="247"/>
        <end position="264"/>
    </location>
</feature>
<keyword evidence="9" id="KW-1185">Reference proteome</keyword>
<feature type="transmembrane region" description="Helical" evidence="6">
    <location>
        <begin position="96"/>
        <end position="115"/>
    </location>
</feature>
<dbReference type="Proteomes" id="UP001487296">
    <property type="component" value="Unassembled WGS sequence"/>
</dbReference>
<feature type="transmembrane region" description="Helical" evidence="6">
    <location>
        <begin position="154"/>
        <end position="173"/>
    </location>
</feature>
<evidence type="ECO:0000256" key="5">
    <source>
        <dbReference type="ARBA" id="ARBA00023136"/>
    </source>
</evidence>
<feature type="transmembrane region" description="Helical" evidence="6">
    <location>
        <begin position="5"/>
        <end position="23"/>
    </location>
</feature>
<name>A0ABV1FQK2_9BACT</name>
<reference evidence="8 9" key="1">
    <citation type="submission" date="2024-04" db="EMBL/GenBank/DDBJ databases">
        <title>Human intestinal bacterial collection.</title>
        <authorList>
            <person name="Pauvert C."/>
            <person name="Hitch T.C.A."/>
            <person name="Clavel T."/>
        </authorList>
    </citation>
    <scope>NUCLEOTIDE SEQUENCE [LARGE SCALE GENOMIC DNA]</scope>
    <source>
        <strain evidence="8 9">CLA-AA-H145</strain>
    </source>
</reference>
<dbReference type="SUPFAM" id="SSF103481">
    <property type="entry name" value="Multidrug resistance efflux transporter EmrE"/>
    <property type="match status" value="2"/>
</dbReference>
<dbReference type="PANTHER" id="PTHR32322:SF18">
    <property type="entry name" value="S-ADENOSYLMETHIONINE_S-ADENOSYLHOMOCYSTEINE TRANSPORTER"/>
    <property type="match status" value="1"/>
</dbReference>